<feature type="region of interest" description="Disordered" evidence="1">
    <location>
        <begin position="1"/>
        <end position="95"/>
    </location>
</feature>
<evidence type="ECO:0000256" key="1">
    <source>
        <dbReference type="SAM" id="MobiDB-lite"/>
    </source>
</evidence>
<dbReference type="Proteomes" id="UP000009168">
    <property type="component" value="Unassembled WGS sequence"/>
</dbReference>
<dbReference type="RefSeq" id="XP_001031393.2">
    <property type="nucleotide sequence ID" value="XM_001031393.2"/>
</dbReference>
<evidence type="ECO:0000313" key="3">
    <source>
        <dbReference type="Proteomes" id="UP000009168"/>
    </source>
</evidence>
<proteinExistence type="predicted"/>
<dbReference type="InParanoid" id="I7MCE2"/>
<evidence type="ECO:0000313" key="2">
    <source>
        <dbReference type="EMBL" id="EAR83730.2"/>
    </source>
</evidence>
<dbReference type="EMBL" id="GG662507">
    <property type="protein sequence ID" value="EAR83730.2"/>
    <property type="molecule type" value="Genomic_DNA"/>
</dbReference>
<organism evidence="2 3">
    <name type="scientific">Tetrahymena thermophila (strain SB210)</name>
    <dbReference type="NCBI Taxonomy" id="312017"/>
    <lineage>
        <taxon>Eukaryota</taxon>
        <taxon>Sar</taxon>
        <taxon>Alveolata</taxon>
        <taxon>Ciliophora</taxon>
        <taxon>Intramacronucleata</taxon>
        <taxon>Oligohymenophorea</taxon>
        <taxon>Hymenostomatida</taxon>
        <taxon>Tetrahymenina</taxon>
        <taxon>Tetrahymenidae</taxon>
        <taxon>Tetrahymena</taxon>
    </lineage>
</organism>
<feature type="compositionally biased region" description="Polar residues" evidence="1">
    <location>
        <begin position="21"/>
        <end position="46"/>
    </location>
</feature>
<name>I7MCE2_TETTS</name>
<protein>
    <recommendedName>
        <fullName evidence="4">Sperm-tail PG-rich repeat protein</fullName>
    </recommendedName>
</protein>
<dbReference type="AlphaFoldDB" id="I7MCE2"/>
<sequence>MNQDRNSRPSTTSSKTRPQTNSSQRRQIRSNYDTQKTDVNSNNKYQGDNYYSPDRTEENQVKNFGSDDQQSPTHYDKPSSAYSNRKRINSVQKSEYTSVKANSLASTMYRTFNGTYYTASGAGQNTMKNSIDFSKLDPTKFVDGVYQEIPLWRQSVATWRNSAPSHKFPQAQRFPDPKLPGTYKNKINIPNTLKKRSTSFGLGKNTDIFPPKHIEKAQTTPAPNGHKVKRYLEDQNHYKIRYPESPELNNTSYIQQRSCSKSGCETERSREKRSLSQTHCITQGVEPGKSFGLSYEHYRKNYLKYADRMIYSPLFQEGNPPPNTYNVSEKIGNEKRKFSIYQRLKMFNEYCDKQVPPLTTYKINEKPVVQKRFKDISFGYGQKINIAAPLNDNPGPQYAVKRDFDEFDKFSNHYLQI</sequence>
<dbReference type="KEGG" id="tet:TTHERM_00825250"/>
<dbReference type="GeneID" id="7830907"/>
<evidence type="ECO:0008006" key="4">
    <source>
        <dbReference type="Google" id="ProtNLM"/>
    </source>
</evidence>
<accession>I7MCE2</accession>
<reference evidence="3" key="1">
    <citation type="journal article" date="2006" name="PLoS Biol.">
        <title>Macronuclear genome sequence of the ciliate Tetrahymena thermophila, a model eukaryote.</title>
        <authorList>
            <person name="Eisen J.A."/>
            <person name="Coyne R.S."/>
            <person name="Wu M."/>
            <person name="Wu D."/>
            <person name="Thiagarajan M."/>
            <person name="Wortman J.R."/>
            <person name="Badger J.H."/>
            <person name="Ren Q."/>
            <person name="Amedeo P."/>
            <person name="Jones K.M."/>
            <person name="Tallon L.J."/>
            <person name="Delcher A.L."/>
            <person name="Salzberg S.L."/>
            <person name="Silva J.C."/>
            <person name="Haas B.J."/>
            <person name="Majoros W.H."/>
            <person name="Farzad M."/>
            <person name="Carlton J.M."/>
            <person name="Smith R.K. Jr."/>
            <person name="Garg J."/>
            <person name="Pearlman R.E."/>
            <person name="Karrer K.M."/>
            <person name="Sun L."/>
            <person name="Manning G."/>
            <person name="Elde N.C."/>
            <person name="Turkewitz A.P."/>
            <person name="Asai D.J."/>
            <person name="Wilkes D.E."/>
            <person name="Wang Y."/>
            <person name="Cai H."/>
            <person name="Collins K."/>
            <person name="Stewart B.A."/>
            <person name="Lee S.R."/>
            <person name="Wilamowska K."/>
            <person name="Weinberg Z."/>
            <person name="Ruzzo W.L."/>
            <person name="Wloga D."/>
            <person name="Gaertig J."/>
            <person name="Frankel J."/>
            <person name="Tsao C.-C."/>
            <person name="Gorovsky M.A."/>
            <person name="Keeling P.J."/>
            <person name="Waller R.F."/>
            <person name="Patron N.J."/>
            <person name="Cherry J.M."/>
            <person name="Stover N.A."/>
            <person name="Krieger C.J."/>
            <person name="del Toro C."/>
            <person name="Ryder H.F."/>
            <person name="Williamson S.C."/>
            <person name="Barbeau R.A."/>
            <person name="Hamilton E.P."/>
            <person name="Orias E."/>
        </authorList>
    </citation>
    <scope>NUCLEOTIDE SEQUENCE [LARGE SCALE GENOMIC DNA]</scope>
    <source>
        <strain evidence="3">SB210</strain>
    </source>
</reference>
<gene>
    <name evidence="2" type="ORF">TTHERM_00825250</name>
</gene>
<feature type="region of interest" description="Disordered" evidence="1">
    <location>
        <begin position="164"/>
        <end position="187"/>
    </location>
</feature>
<feature type="compositionally biased region" description="Polar residues" evidence="1">
    <location>
        <begin position="61"/>
        <end position="73"/>
    </location>
</feature>
<feature type="compositionally biased region" description="Low complexity" evidence="1">
    <location>
        <begin position="8"/>
        <end position="20"/>
    </location>
</feature>
<keyword evidence="3" id="KW-1185">Reference proteome</keyword>
<dbReference type="OrthoDB" id="283202at2759"/>